<feature type="domain" description="Response regulatory" evidence="3">
    <location>
        <begin position="43"/>
        <end position="159"/>
    </location>
</feature>
<dbReference type="EMBL" id="BMOR01000003">
    <property type="protein sequence ID" value="GGN33724.1"/>
    <property type="molecule type" value="Genomic_DNA"/>
</dbReference>
<dbReference type="InterPro" id="IPR011006">
    <property type="entry name" value="CheY-like_superfamily"/>
</dbReference>
<dbReference type="PANTHER" id="PTHR44591:SF18">
    <property type="entry name" value="REGULATORY PROTEIN"/>
    <property type="match status" value="1"/>
</dbReference>
<keyword evidence="5" id="KW-1185">Reference proteome</keyword>
<dbReference type="Gene3D" id="3.40.50.2300">
    <property type="match status" value="1"/>
</dbReference>
<sequence>MGGTRAGAPRLRVGAAGRAVQMGQQVTARVPLPCSMMGGMAYTILVADDEPAIRTMLEVILSADGHDIVAVPDGKTALEFLKEHTPDAMLLDVKMPFMDGFEICSRVKRIKRLRDTPVLLLTGFDDDQTRDHAKLVGADDIVYKPLSGKNLRGRVNQLIEARRR</sequence>
<evidence type="ECO:0000256" key="1">
    <source>
        <dbReference type="ARBA" id="ARBA00022553"/>
    </source>
</evidence>
<dbReference type="InterPro" id="IPR050595">
    <property type="entry name" value="Bact_response_regulator"/>
</dbReference>
<keyword evidence="1 2" id="KW-0597">Phosphoprotein</keyword>
<dbReference type="SUPFAM" id="SSF52172">
    <property type="entry name" value="CheY-like"/>
    <property type="match status" value="1"/>
</dbReference>
<name>A0ABQ2J130_9DEIO</name>
<proteinExistence type="predicted"/>
<evidence type="ECO:0000256" key="2">
    <source>
        <dbReference type="PROSITE-ProRule" id="PRU00169"/>
    </source>
</evidence>
<gene>
    <name evidence="4" type="ORF">GCM10010842_11650</name>
</gene>
<evidence type="ECO:0000313" key="4">
    <source>
        <dbReference type="EMBL" id="GGN33724.1"/>
    </source>
</evidence>
<dbReference type="PANTHER" id="PTHR44591">
    <property type="entry name" value="STRESS RESPONSE REGULATOR PROTEIN 1"/>
    <property type="match status" value="1"/>
</dbReference>
<comment type="caution">
    <text evidence="4">The sequence shown here is derived from an EMBL/GenBank/DDBJ whole genome shotgun (WGS) entry which is preliminary data.</text>
</comment>
<evidence type="ECO:0000313" key="5">
    <source>
        <dbReference type="Proteomes" id="UP000645517"/>
    </source>
</evidence>
<accession>A0ABQ2J130</accession>
<dbReference type="InterPro" id="IPR001789">
    <property type="entry name" value="Sig_transdc_resp-reg_receiver"/>
</dbReference>
<dbReference type="Proteomes" id="UP000645517">
    <property type="component" value="Unassembled WGS sequence"/>
</dbReference>
<dbReference type="Pfam" id="PF00072">
    <property type="entry name" value="Response_reg"/>
    <property type="match status" value="1"/>
</dbReference>
<protein>
    <submittedName>
        <fullName evidence="4">Response regulator</fullName>
    </submittedName>
</protein>
<dbReference type="SMART" id="SM00448">
    <property type="entry name" value="REC"/>
    <property type="match status" value="1"/>
</dbReference>
<dbReference type="PROSITE" id="PS50110">
    <property type="entry name" value="RESPONSE_REGULATORY"/>
    <property type="match status" value="1"/>
</dbReference>
<reference evidence="5" key="1">
    <citation type="journal article" date="2019" name="Int. J. Syst. Evol. Microbiol.">
        <title>The Global Catalogue of Microorganisms (GCM) 10K type strain sequencing project: providing services to taxonomists for standard genome sequencing and annotation.</title>
        <authorList>
            <consortium name="The Broad Institute Genomics Platform"/>
            <consortium name="The Broad Institute Genome Sequencing Center for Infectious Disease"/>
            <person name="Wu L."/>
            <person name="Ma J."/>
        </authorList>
    </citation>
    <scope>NUCLEOTIDE SEQUENCE [LARGE SCALE GENOMIC DNA]</scope>
    <source>
        <strain evidence="5">JCM 16918</strain>
    </source>
</reference>
<evidence type="ECO:0000259" key="3">
    <source>
        <dbReference type="PROSITE" id="PS50110"/>
    </source>
</evidence>
<organism evidence="4 5">
    <name type="scientific">Deinococcus daejeonensis</name>
    <dbReference type="NCBI Taxonomy" id="1007098"/>
    <lineage>
        <taxon>Bacteria</taxon>
        <taxon>Thermotogati</taxon>
        <taxon>Deinococcota</taxon>
        <taxon>Deinococci</taxon>
        <taxon>Deinococcales</taxon>
        <taxon>Deinococcaceae</taxon>
        <taxon>Deinococcus</taxon>
    </lineage>
</organism>
<feature type="modified residue" description="4-aspartylphosphate" evidence="2">
    <location>
        <position position="92"/>
    </location>
</feature>